<keyword evidence="4 5" id="KW-0067">ATP-binding</keyword>
<dbReference type="PROSITE" id="PS50975">
    <property type="entry name" value="ATP_GRASP"/>
    <property type="match status" value="1"/>
</dbReference>
<evidence type="ECO:0000313" key="8">
    <source>
        <dbReference type="Proteomes" id="UP000066624"/>
    </source>
</evidence>
<dbReference type="SUPFAM" id="SSF52440">
    <property type="entry name" value="PreATP-grasp domain"/>
    <property type="match status" value="1"/>
</dbReference>
<dbReference type="SUPFAM" id="SSF51246">
    <property type="entry name" value="Rudiment single hybrid motif"/>
    <property type="match status" value="1"/>
</dbReference>
<dbReference type="SUPFAM" id="SSF56059">
    <property type="entry name" value="Glutathione synthetase ATP-binding domain-like"/>
    <property type="match status" value="1"/>
</dbReference>
<dbReference type="HAMAP" id="MF_01928">
    <property type="entry name" value="PurK"/>
    <property type="match status" value="1"/>
</dbReference>
<dbReference type="GO" id="GO:0034028">
    <property type="term" value="F:5-(carboxyamino)imidazole ribonucleotide synthase activity"/>
    <property type="evidence" value="ECO:0007669"/>
    <property type="project" value="UniProtKB-UniRule"/>
</dbReference>
<keyword evidence="8" id="KW-1185">Reference proteome</keyword>
<dbReference type="EMBL" id="CP012154">
    <property type="protein sequence ID" value="AKS41654.1"/>
    <property type="molecule type" value="Genomic_DNA"/>
</dbReference>
<dbReference type="InterPro" id="IPR054350">
    <property type="entry name" value="PurT/PurK_preATP-grasp"/>
</dbReference>
<dbReference type="FunFam" id="3.30.1490.20:FF:000015">
    <property type="entry name" value="N5-carboxyaminoimidazole ribonucleotide synthase"/>
    <property type="match status" value="1"/>
</dbReference>
<dbReference type="Gene3D" id="3.40.50.20">
    <property type="match status" value="1"/>
</dbReference>
<dbReference type="Proteomes" id="UP000066624">
    <property type="component" value="Chromosome"/>
</dbReference>
<keyword evidence="2 5" id="KW-0547">Nucleotide-binding</keyword>
<proteinExistence type="inferred from homology"/>
<dbReference type="KEGG" id="wma:WM2015_1280"/>
<keyword evidence="1 5" id="KW-0436">Ligase</keyword>
<evidence type="ECO:0000256" key="4">
    <source>
        <dbReference type="ARBA" id="ARBA00022840"/>
    </source>
</evidence>
<feature type="binding site" evidence="5">
    <location>
        <position position="180"/>
    </location>
    <ligand>
        <name>ATP</name>
        <dbReference type="ChEBI" id="CHEBI:30616"/>
    </ligand>
</feature>
<feature type="binding site" evidence="5">
    <location>
        <begin position="142"/>
        <end position="148"/>
    </location>
    <ligand>
        <name>ATP</name>
        <dbReference type="ChEBI" id="CHEBI:30616"/>
    </ligand>
</feature>
<dbReference type="Pfam" id="PF02222">
    <property type="entry name" value="ATP-grasp"/>
    <property type="match status" value="1"/>
</dbReference>
<comment type="similarity">
    <text evidence="5 6">Belongs to the PurK/PurT family.</text>
</comment>
<dbReference type="InterPro" id="IPR016185">
    <property type="entry name" value="PreATP-grasp_dom_sf"/>
</dbReference>
<dbReference type="GO" id="GO:0005524">
    <property type="term" value="F:ATP binding"/>
    <property type="evidence" value="ECO:0007669"/>
    <property type="project" value="UniProtKB-UniRule"/>
</dbReference>
<dbReference type="Pfam" id="PF22660">
    <property type="entry name" value="RS_preATP-grasp-like"/>
    <property type="match status" value="1"/>
</dbReference>
<comment type="function">
    <text evidence="5">Catalyzes the ATP-dependent conversion of 5-aminoimidazole ribonucleotide (AIR) and HCO(3)(-) to N5-carboxyaminoimidazole ribonucleotide (N5-CAIR).</text>
</comment>
<dbReference type="InterPro" id="IPR013815">
    <property type="entry name" value="ATP_grasp_subdomain_1"/>
</dbReference>
<dbReference type="OrthoDB" id="9804625at2"/>
<dbReference type="InterPro" id="IPR011054">
    <property type="entry name" value="Rudment_hybrid_motif"/>
</dbReference>
<dbReference type="EC" id="6.3.4.18" evidence="5 6"/>
<name>A0A0K0XVB8_9GAMM</name>
<dbReference type="STRING" id="1579979.WM2015_1280"/>
<dbReference type="GO" id="GO:0004638">
    <property type="term" value="F:phosphoribosylaminoimidazole carboxylase activity"/>
    <property type="evidence" value="ECO:0007669"/>
    <property type="project" value="InterPro"/>
</dbReference>
<organism evidence="7 8">
    <name type="scientific">Wenzhouxiangella marina</name>
    <dbReference type="NCBI Taxonomy" id="1579979"/>
    <lineage>
        <taxon>Bacteria</taxon>
        <taxon>Pseudomonadati</taxon>
        <taxon>Pseudomonadota</taxon>
        <taxon>Gammaproteobacteria</taxon>
        <taxon>Chromatiales</taxon>
        <taxon>Wenzhouxiangellaceae</taxon>
        <taxon>Wenzhouxiangella</taxon>
    </lineage>
</organism>
<protein>
    <recommendedName>
        <fullName evidence="5 6">N5-carboxyaminoimidazole ribonucleotide synthase</fullName>
        <shortName evidence="5 6">N5-CAIR synthase</shortName>
        <ecNumber evidence="5 6">6.3.4.18</ecNumber>
    </recommendedName>
    <alternativeName>
        <fullName evidence="5 6">5-(carboxyamino)imidazole ribonucleotide synthetase</fullName>
    </alternativeName>
</protein>
<dbReference type="PANTHER" id="PTHR11609:SF5">
    <property type="entry name" value="PHOSPHORIBOSYLAMINOIMIDAZOLE CARBOXYLASE"/>
    <property type="match status" value="1"/>
</dbReference>
<dbReference type="GO" id="GO:0005829">
    <property type="term" value="C:cytosol"/>
    <property type="evidence" value="ECO:0007669"/>
    <property type="project" value="TreeGrafter"/>
</dbReference>
<feature type="binding site" evidence="5">
    <location>
        <position position="97"/>
    </location>
    <ligand>
        <name>ATP</name>
        <dbReference type="ChEBI" id="CHEBI:30616"/>
    </ligand>
</feature>
<comment type="subunit">
    <text evidence="5 6">Homodimer.</text>
</comment>
<dbReference type="InterPro" id="IPR011761">
    <property type="entry name" value="ATP-grasp"/>
</dbReference>
<dbReference type="UniPathway" id="UPA00074">
    <property type="reaction ID" value="UER00942"/>
</dbReference>
<dbReference type="NCBIfam" id="TIGR01161">
    <property type="entry name" value="purK"/>
    <property type="match status" value="1"/>
</dbReference>
<keyword evidence="3 5" id="KW-0658">Purine biosynthesis</keyword>
<evidence type="ECO:0000256" key="6">
    <source>
        <dbReference type="RuleBase" id="RU361200"/>
    </source>
</evidence>
<dbReference type="GO" id="GO:0046872">
    <property type="term" value="F:metal ion binding"/>
    <property type="evidence" value="ECO:0007669"/>
    <property type="project" value="InterPro"/>
</dbReference>
<evidence type="ECO:0000256" key="5">
    <source>
        <dbReference type="HAMAP-Rule" id="MF_01928"/>
    </source>
</evidence>
<dbReference type="InterPro" id="IPR003135">
    <property type="entry name" value="ATP-grasp_carboxylate-amine"/>
</dbReference>
<dbReference type="GO" id="GO:0006189">
    <property type="term" value="P:'de novo' IMP biosynthetic process"/>
    <property type="evidence" value="ECO:0007669"/>
    <property type="project" value="UniProtKB-UniRule"/>
</dbReference>
<evidence type="ECO:0000313" key="7">
    <source>
        <dbReference type="EMBL" id="AKS41654.1"/>
    </source>
</evidence>
<dbReference type="InterPro" id="IPR040686">
    <property type="entry name" value="PurK_C"/>
</dbReference>
<feature type="binding site" evidence="5">
    <location>
        <position position="137"/>
    </location>
    <ligand>
        <name>ATP</name>
        <dbReference type="ChEBI" id="CHEBI:30616"/>
    </ligand>
</feature>
<feature type="binding site" evidence="5">
    <location>
        <begin position="256"/>
        <end position="257"/>
    </location>
    <ligand>
        <name>ATP</name>
        <dbReference type="ChEBI" id="CHEBI:30616"/>
    </ligand>
</feature>
<accession>A0A0K0XVB8</accession>
<dbReference type="Gene3D" id="3.30.470.20">
    <property type="entry name" value="ATP-grasp fold, B domain"/>
    <property type="match status" value="1"/>
</dbReference>
<sequence length="375" mass="40750">MKIGILGGGQLAAMMAQAGAPLGMDFVFLDPAADACAGHHGQLLVDDWASAPERTELAACDRLTCDFENVSAEVLEALAERQTVRPAPSAFAAAQDRLTEKQLFEELEIPLAPFAAVDSRPELLAALERIGYPAVLKTRRFGYDGKGQAVLRGPEDLEPAWAALGGNSLVLEGWVPFEHECALTAVRSASGEVRFYPPSWTLHADGILRVTLAPGRLPEPTVTEAQARLKRLLDHLDYVGCLTLELFAADSGLLANEFAPRVHNSAHWTIEGAETSQFENHLRAVADLPLGSTAARGESIMLNWIGALPSIERLLEVPGLSWHDYRKQARPGRKVGHATIVAADRDQLIERVETVKSRLDRQWAPWLDRALGALG</sequence>
<comment type="catalytic activity">
    <reaction evidence="5 6">
        <text>5-amino-1-(5-phospho-beta-D-ribosyl)imidazole + hydrogencarbonate + ATP = 5-carboxyamino-1-(5-phospho-D-ribosyl)imidazole + ADP + phosphate + 2 H(+)</text>
        <dbReference type="Rhea" id="RHEA:19317"/>
        <dbReference type="ChEBI" id="CHEBI:15378"/>
        <dbReference type="ChEBI" id="CHEBI:17544"/>
        <dbReference type="ChEBI" id="CHEBI:30616"/>
        <dbReference type="ChEBI" id="CHEBI:43474"/>
        <dbReference type="ChEBI" id="CHEBI:58730"/>
        <dbReference type="ChEBI" id="CHEBI:137981"/>
        <dbReference type="ChEBI" id="CHEBI:456216"/>
        <dbReference type="EC" id="6.3.4.18"/>
    </reaction>
</comment>
<evidence type="ECO:0000256" key="2">
    <source>
        <dbReference type="ARBA" id="ARBA00022741"/>
    </source>
</evidence>
<dbReference type="NCBIfam" id="NF004679">
    <property type="entry name" value="PRK06019.1-5"/>
    <property type="match status" value="1"/>
</dbReference>
<dbReference type="RefSeq" id="WP_082169523.1">
    <property type="nucleotide sequence ID" value="NZ_CP012154.1"/>
</dbReference>
<evidence type="ECO:0000256" key="1">
    <source>
        <dbReference type="ARBA" id="ARBA00022598"/>
    </source>
</evidence>
<dbReference type="PATRIC" id="fig|1579979.3.peg.1313"/>
<dbReference type="AlphaFoldDB" id="A0A0K0XVB8"/>
<evidence type="ECO:0000256" key="3">
    <source>
        <dbReference type="ARBA" id="ARBA00022755"/>
    </source>
</evidence>
<dbReference type="InterPro" id="IPR005875">
    <property type="entry name" value="PurK"/>
</dbReference>
<feature type="binding site" evidence="5">
    <location>
        <position position="203"/>
    </location>
    <ligand>
        <name>ATP</name>
        <dbReference type="ChEBI" id="CHEBI:30616"/>
    </ligand>
</feature>
<feature type="binding site" evidence="5">
    <location>
        <begin position="172"/>
        <end position="175"/>
    </location>
    <ligand>
        <name>ATP</name>
        <dbReference type="ChEBI" id="CHEBI:30616"/>
    </ligand>
</feature>
<gene>
    <name evidence="5 6" type="primary">purK</name>
    <name evidence="7" type="ORF">WM2015_1280</name>
</gene>
<dbReference type="Gene3D" id="3.30.1490.20">
    <property type="entry name" value="ATP-grasp fold, A domain"/>
    <property type="match status" value="1"/>
</dbReference>
<dbReference type="PANTHER" id="PTHR11609">
    <property type="entry name" value="PURINE BIOSYNTHESIS PROTEIN 6/7, PUR6/7"/>
    <property type="match status" value="1"/>
</dbReference>
<comment type="function">
    <text evidence="6">Catalyzes the ATP-dependent conversion of 5-aminoimidazole ribonucleotide (AIR) and HCO(3)- to N5-carboxyaminoimidazole ribonucleotide (N5-CAIR).</text>
</comment>
<reference evidence="7 8" key="1">
    <citation type="submission" date="2015-07" db="EMBL/GenBank/DDBJ databases">
        <authorList>
            <person name="Noorani M."/>
        </authorList>
    </citation>
    <scope>NUCLEOTIDE SEQUENCE [LARGE SCALE GENOMIC DNA]</scope>
    <source>
        <strain evidence="7 8">KCTC 42284</strain>
    </source>
</reference>
<comment type="pathway">
    <text evidence="5 6">Purine metabolism; IMP biosynthesis via de novo pathway; 5-amino-1-(5-phospho-D-ribosyl)imidazole-4-carboxylate from 5-amino-1-(5-phospho-D-ribosyl)imidazole (N5-CAIR route): step 1/2.</text>
</comment>
<dbReference type="Pfam" id="PF17769">
    <property type="entry name" value="PurK_C"/>
    <property type="match status" value="1"/>
</dbReference>